<feature type="domain" description="Sec16 Sec23-binding" evidence="8">
    <location>
        <begin position="1079"/>
        <end position="1279"/>
    </location>
</feature>
<feature type="region of interest" description="Disordered" evidence="7">
    <location>
        <begin position="1362"/>
        <end position="1438"/>
    </location>
</feature>
<organism evidence="10 11">
    <name type="scientific">Mya arenaria</name>
    <name type="common">Soft-shell clam</name>
    <dbReference type="NCBI Taxonomy" id="6604"/>
    <lineage>
        <taxon>Eukaryota</taxon>
        <taxon>Metazoa</taxon>
        <taxon>Spiralia</taxon>
        <taxon>Lophotrochozoa</taxon>
        <taxon>Mollusca</taxon>
        <taxon>Bivalvia</taxon>
        <taxon>Autobranchia</taxon>
        <taxon>Heteroconchia</taxon>
        <taxon>Euheterodonta</taxon>
        <taxon>Imparidentia</taxon>
        <taxon>Neoheterodontei</taxon>
        <taxon>Myida</taxon>
        <taxon>Myoidea</taxon>
        <taxon>Myidae</taxon>
        <taxon>Mya</taxon>
    </lineage>
</organism>
<accession>A0ABY7GD10</accession>
<dbReference type="CDD" id="cd09233">
    <property type="entry name" value="ACE1-Sec16-like"/>
    <property type="match status" value="1"/>
</dbReference>
<feature type="region of interest" description="Disordered" evidence="7">
    <location>
        <begin position="1591"/>
        <end position="1879"/>
    </location>
</feature>
<feature type="compositionally biased region" description="Polar residues" evidence="7">
    <location>
        <begin position="10"/>
        <end position="20"/>
    </location>
</feature>
<feature type="compositionally biased region" description="Polar residues" evidence="7">
    <location>
        <begin position="1756"/>
        <end position="1776"/>
    </location>
</feature>
<feature type="compositionally biased region" description="Low complexity" evidence="7">
    <location>
        <begin position="196"/>
        <end position="208"/>
    </location>
</feature>
<feature type="domain" description="Sec16 central conserved" evidence="9">
    <location>
        <begin position="908"/>
        <end position="1004"/>
    </location>
</feature>
<feature type="region of interest" description="Disordered" evidence="7">
    <location>
        <begin position="291"/>
        <end position="517"/>
    </location>
</feature>
<evidence type="ECO:0000256" key="7">
    <source>
        <dbReference type="SAM" id="MobiDB-lite"/>
    </source>
</evidence>
<evidence type="ECO:0000256" key="4">
    <source>
        <dbReference type="ARBA" id="ARBA00022824"/>
    </source>
</evidence>
<feature type="region of interest" description="Disordered" evidence="7">
    <location>
        <begin position="1468"/>
        <end position="1575"/>
    </location>
</feature>
<feature type="region of interest" description="Disordered" evidence="7">
    <location>
        <begin position="1319"/>
        <end position="1343"/>
    </location>
</feature>
<feature type="compositionally biased region" description="Polar residues" evidence="7">
    <location>
        <begin position="1531"/>
        <end position="1561"/>
    </location>
</feature>
<reference evidence="10" key="1">
    <citation type="submission" date="2022-11" db="EMBL/GenBank/DDBJ databases">
        <title>Centuries of genome instability and evolution in soft-shell clam transmissible cancer (bioRxiv).</title>
        <authorList>
            <person name="Hart S.F.M."/>
            <person name="Yonemitsu M.A."/>
            <person name="Giersch R.M."/>
            <person name="Beal B.F."/>
            <person name="Arriagada G."/>
            <person name="Davis B.W."/>
            <person name="Ostrander E.A."/>
            <person name="Goff S.P."/>
            <person name="Metzger M.J."/>
        </authorList>
    </citation>
    <scope>NUCLEOTIDE SEQUENCE</scope>
    <source>
        <strain evidence="10">MELC-2E11</strain>
        <tissue evidence="10">Siphon/mantle</tissue>
    </source>
</reference>
<evidence type="ECO:0000313" key="11">
    <source>
        <dbReference type="Proteomes" id="UP001164746"/>
    </source>
</evidence>
<protein>
    <recommendedName>
        <fullName evidence="6">Protein transport protein sec16</fullName>
    </recommendedName>
</protein>
<feature type="compositionally biased region" description="Polar residues" evidence="7">
    <location>
        <begin position="334"/>
        <end position="354"/>
    </location>
</feature>
<feature type="compositionally biased region" description="Gly residues" evidence="7">
    <location>
        <begin position="1632"/>
        <end position="1645"/>
    </location>
</feature>
<keyword evidence="6" id="KW-0653">Protein transport</keyword>
<proteinExistence type="inferred from homology"/>
<feature type="compositionally biased region" description="Basic and acidic residues" evidence="7">
    <location>
        <begin position="574"/>
        <end position="643"/>
    </location>
</feature>
<feature type="compositionally biased region" description="Basic and acidic residues" evidence="7">
    <location>
        <begin position="1655"/>
        <end position="1684"/>
    </location>
</feature>
<evidence type="ECO:0000256" key="2">
    <source>
        <dbReference type="ARBA" id="ARBA00005927"/>
    </source>
</evidence>
<keyword evidence="3 6" id="KW-0813">Transport</keyword>
<keyword evidence="6" id="KW-0333">Golgi apparatus</keyword>
<feature type="compositionally biased region" description="Polar residues" evidence="7">
    <location>
        <begin position="1847"/>
        <end position="1858"/>
    </location>
</feature>
<comment type="subcellular location">
    <subcellularLocation>
        <location evidence="1">Endoplasmic reticulum</location>
    </subcellularLocation>
    <subcellularLocation>
        <location evidence="6">Golgi apparatus membrane</location>
    </subcellularLocation>
</comment>
<feature type="region of interest" description="Disordered" evidence="7">
    <location>
        <begin position="196"/>
        <end position="273"/>
    </location>
</feature>
<feature type="compositionally biased region" description="Polar residues" evidence="7">
    <location>
        <begin position="1803"/>
        <end position="1813"/>
    </location>
</feature>
<comment type="similarity">
    <text evidence="2 6">Belongs to the SEC16 family.</text>
</comment>
<evidence type="ECO:0000256" key="1">
    <source>
        <dbReference type="ARBA" id="ARBA00004240"/>
    </source>
</evidence>
<dbReference type="InterPro" id="IPR024340">
    <property type="entry name" value="Sec16_CCD"/>
</dbReference>
<feature type="compositionally biased region" description="Acidic residues" evidence="7">
    <location>
        <begin position="59"/>
        <end position="75"/>
    </location>
</feature>
<evidence type="ECO:0000259" key="9">
    <source>
        <dbReference type="Pfam" id="PF12932"/>
    </source>
</evidence>
<dbReference type="PANTHER" id="PTHR13402:SF6">
    <property type="entry name" value="SECRETORY 16, ISOFORM I"/>
    <property type="match status" value="1"/>
</dbReference>
<dbReference type="Pfam" id="PF12932">
    <property type="entry name" value="Sec16"/>
    <property type="match status" value="1"/>
</dbReference>
<feature type="compositionally biased region" description="Basic and acidic residues" evidence="7">
    <location>
        <begin position="234"/>
        <end position="243"/>
    </location>
</feature>
<feature type="compositionally biased region" description="Polar residues" evidence="7">
    <location>
        <begin position="1468"/>
        <end position="1480"/>
    </location>
</feature>
<evidence type="ECO:0000259" key="8">
    <source>
        <dbReference type="Pfam" id="PF12931"/>
    </source>
</evidence>
<evidence type="ECO:0000256" key="5">
    <source>
        <dbReference type="ARBA" id="ARBA00022892"/>
    </source>
</evidence>
<dbReference type="Proteomes" id="UP001164746">
    <property type="component" value="Chromosome 17"/>
</dbReference>
<feature type="compositionally biased region" description="Polar residues" evidence="7">
    <location>
        <begin position="664"/>
        <end position="673"/>
    </location>
</feature>
<feature type="compositionally biased region" description="Basic and acidic residues" evidence="7">
    <location>
        <begin position="212"/>
        <end position="224"/>
    </location>
</feature>
<keyword evidence="4 6" id="KW-0256">Endoplasmic reticulum</keyword>
<name>A0ABY7GD10_MYAAR</name>
<dbReference type="EMBL" id="CP111028">
    <property type="protein sequence ID" value="WAR31439.1"/>
    <property type="molecule type" value="Genomic_DNA"/>
</dbReference>
<feature type="compositionally biased region" description="Basic and acidic residues" evidence="7">
    <location>
        <begin position="674"/>
        <end position="709"/>
    </location>
</feature>
<feature type="compositionally biased region" description="Polar residues" evidence="7">
    <location>
        <begin position="28"/>
        <end position="43"/>
    </location>
</feature>
<keyword evidence="6" id="KW-0472">Membrane</keyword>
<feature type="compositionally biased region" description="Basic and acidic residues" evidence="7">
    <location>
        <begin position="718"/>
        <end position="777"/>
    </location>
</feature>
<evidence type="ECO:0000256" key="6">
    <source>
        <dbReference type="RuleBase" id="RU364101"/>
    </source>
</evidence>
<feature type="compositionally biased region" description="Basic and acidic residues" evidence="7">
    <location>
        <begin position="314"/>
        <end position="332"/>
    </location>
</feature>
<feature type="compositionally biased region" description="Polar residues" evidence="7">
    <location>
        <begin position="291"/>
        <end position="307"/>
    </location>
</feature>
<dbReference type="InterPro" id="IPR024298">
    <property type="entry name" value="Sec16_Sec23-bd"/>
</dbReference>
<evidence type="ECO:0000313" key="10">
    <source>
        <dbReference type="EMBL" id="WAR31439.1"/>
    </source>
</evidence>
<feature type="compositionally biased region" description="Pro residues" evidence="7">
    <location>
        <begin position="1704"/>
        <end position="1726"/>
    </location>
</feature>
<feature type="compositionally biased region" description="Polar residues" evidence="7">
    <location>
        <begin position="1362"/>
        <end position="1371"/>
    </location>
</feature>
<feature type="compositionally biased region" description="Polar residues" evidence="7">
    <location>
        <begin position="1784"/>
        <end position="1796"/>
    </location>
</feature>
<keyword evidence="5 6" id="KW-0931">ER-Golgi transport</keyword>
<feature type="region of interest" description="Disordered" evidence="7">
    <location>
        <begin position="1037"/>
        <end position="1058"/>
    </location>
</feature>
<feature type="region of interest" description="Disordered" evidence="7">
    <location>
        <begin position="574"/>
        <end position="777"/>
    </location>
</feature>
<dbReference type="Pfam" id="PF12931">
    <property type="entry name" value="TPR_Sec16"/>
    <property type="match status" value="1"/>
</dbReference>
<feature type="compositionally biased region" description="Low complexity" evidence="7">
    <location>
        <begin position="78"/>
        <end position="87"/>
    </location>
</feature>
<gene>
    <name evidence="10" type="ORF">MAR_033981</name>
</gene>
<feature type="compositionally biased region" description="Basic residues" evidence="7">
    <location>
        <begin position="1870"/>
        <end position="1879"/>
    </location>
</feature>
<dbReference type="Gene3D" id="1.25.40.1030">
    <property type="match status" value="1"/>
</dbReference>
<keyword evidence="11" id="KW-1185">Reference proteome</keyword>
<feature type="compositionally biased region" description="Low complexity" evidence="7">
    <location>
        <begin position="1409"/>
        <end position="1427"/>
    </location>
</feature>
<feature type="region of interest" description="Disordered" evidence="7">
    <location>
        <begin position="1"/>
        <end position="184"/>
    </location>
</feature>
<dbReference type="PANTHER" id="PTHR13402">
    <property type="entry name" value="RGPR-RELATED"/>
    <property type="match status" value="1"/>
</dbReference>
<feature type="compositionally biased region" description="Basic and acidic residues" evidence="7">
    <location>
        <begin position="402"/>
        <end position="479"/>
    </location>
</feature>
<evidence type="ECO:0000256" key="3">
    <source>
        <dbReference type="ARBA" id="ARBA00022448"/>
    </source>
</evidence>
<sequence>MNNFAVPFSDVSQSDANSSDQRPHNELDNSLSTEEESQSTAPSLGNIEGGVTDVSYNNEDYDEDSDDSDESEEELSESHVGSSSNHSAGATFENENEQNKKESHESGGSWPPTQESYSKESIEEQPESQPQATTTPTFSDWELVPNSEVEQPLAAQLETPPVAQLETPHVAQLEMPPSSVHSRNASIDNNVKFFISSNNSSARGSPSSTGKATEDDLLQEHENKVTNPRIQKPVNKEIHDNIAKSEVAQISAPPPPMAGSGPKGGNPFRKGKLEVGQEDVSLLSSTQLDVTKPNYENSPVVLNQSISPIMGHIDQNKMRDQSESPDLNDDKPQGNITDTPVSSQSKKTIGNVKQSPIMPRKESAFQPLKQEGKNKPVKASHEIPGIAEQEQKSRPNTGKPSSGERRGRYSPDMDNGRGRRTPEWESQDRQAERKGGSEYDKKYGRRTPDWDSSQRKGGRRSPDREKDRYGRSSDGDKLTSRPPAGPYGGDKERDRPSRSRQSAFHHIHVSRGKNNVSPAASLLDVADAPAMPNILLMPVASAAGTGNNTNVSEANAPLELNPIVSLISSMSEHIKSDDVEDGKDNSHSRKKDDDDRDKSRKDKERYRDKDSSERERYRDDRDYRDSRDRDRYRDRDRDRDGIRGNHSYDSLRDRNLKDSRATSREQLSMYDSRTSLDQDDSRDRGKRVDSKERRYRDDHDKYRDRDRPSSRGSILDSSSRRDYRDRDRDRDREYYRRDRYDRDRPKSRQGERDRPVSRIADSERPRSRNDYDKDYRDRTRGYDYDEYYRRAPREYYDQRYYDYYYGTYDQSYYGDQSYYQDVPRYPDPYQRRPRTGTPGSLSDGGQEIFDYPPEIYDYSRSGYEDYYGYEQNGYRWDPHVSAWVETTTEVIPQRQTPEKFMIPHMRACFGPNGQLVKVLPNRPADGQPATVEIHSVQTLLDGNEEAEELEEYPGPLVRGDTHKNDVLNFCQQKAKMCVENMDLQDRDSAELIWRFLELLIKQNGTVVGTDIADLILQGHEPTTLEYRRSGMKITPSVDALDADDGESEDSSRLSRGTTPVDRALVNKGRSVEECTDRFRHLLMYGRKKDALDWAMKNNLWGHALFLASKMNHTAHANVMMRFANVAMRMNDPLQTVYQLMSGRQPAAVTCVTEERWGDWRPHLAMILSNNTAKPDLDRKCIMTLGDTLASKGFLHASHFCYLMSQISFGSFNKKSSKIVLIGSSHGLPLEYFATNEAIQCTEIYEYARSLANTWLNLNNFQTFKFLYATRLADYGYAQDLSSQLKFSDPQLEDSEDEQDPDWLRSLHTTLEGAIQSHSGTVTPAYLGGRTTASSDSGEVGMYMQQPDQQGQGMLYLNSTSGVYSQDSQYQHQPGYEGGQESQYQHQPGYEGHTQAYQAPDGSHQNHFDQGQVTQGTGQEGQTMDTTGYYQQPGADNQYQYQQDPSFQHQEADGANYGQTQWQDHQALTNHSTGTEPTNEEQAPAEVANQQQAEPTHPEYANTGEYHNYVPNHWSHGHQRGQPNFPADVNLGESQTSAVSGQSTQSGMSNKRNSIASESSVTPDEGEDHTDSNAGYVQQPSIFDLQPAGGRIVAPKLRPRTISESSTGSGPRDRHPSGPGSKSQKTADNGKDPGLGGKQKASGGGLLSKIGGLFSRKNEMKLPDDKEPSIVWDPNKKRWVDKNADEVEEAPALPPPKDHELSTPGPQPQSQPTNPGPAAPGPAPTPSNIPSGGNKFSRKNSKGFGARKQYVDVLNPNPGNSTNVPSSLFHTLPNSKSAPAIFNPMSLNDGSSESQDSIPEEESSSGADYTNQQAKPAGHQQLAPVQENVPSEPGTNSGGGSSMPAMFNPTQFQPANQAFKQPAPPAPGHRLSSRRVYPKR</sequence>
<feature type="compositionally biased region" description="Basic and acidic residues" evidence="7">
    <location>
        <begin position="649"/>
        <end position="663"/>
    </location>
</feature>
<feature type="region of interest" description="Disordered" evidence="7">
    <location>
        <begin position="829"/>
        <end position="848"/>
    </location>
</feature>